<evidence type="ECO:0000313" key="1">
    <source>
        <dbReference type="EMBL" id="KAK3771938.1"/>
    </source>
</evidence>
<gene>
    <name evidence="1" type="ORF">RRG08_011851</name>
</gene>
<reference evidence="1" key="1">
    <citation type="journal article" date="2023" name="G3 (Bethesda)">
        <title>A reference genome for the long-term kleptoplast-retaining sea slug Elysia crispata morphotype clarki.</title>
        <authorList>
            <person name="Eastman K.E."/>
            <person name="Pendleton A.L."/>
            <person name="Shaikh M.A."/>
            <person name="Suttiyut T."/>
            <person name="Ogas R."/>
            <person name="Tomko P."/>
            <person name="Gavelis G."/>
            <person name="Widhalm J.R."/>
            <person name="Wisecaver J.H."/>
        </authorList>
    </citation>
    <scope>NUCLEOTIDE SEQUENCE</scope>
    <source>
        <strain evidence="1">ECLA1</strain>
    </source>
</reference>
<evidence type="ECO:0000313" key="2">
    <source>
        <dbReference type="Proteomes" id="UP001283361"/>
    </source>
</evidence>
<proteinExistence type="predicted"/>
<dbReference type="AlphaFoldDB" id="A0AAE0ZM17"/>
<comment type="caution">
    <text evidence="1">The sequence shown here is derived from an EMBL/GenBank/DDBJ whole genome shotgun (WGS) entry which is preliminary data.</text>
</comment>
<sequence length="94" mass="10753">MVCTIDRTHMVRHSAKSRCDGLYYRYGRYGNSVKSRCDSLHCRYGPLRESSSNADHWPSLIFVLVLHGRAAWLGPYIFSQAPQQQHNSGVDLRA</sequence>
<organism evidence="1 2">
    <name type="scientific">Elysia crispata</name>
    <name type="common">lettuce slug</name>
    <dbReference type="NCBI Taxonomy" id="231223"/>
    <lineage>
        <taxon>Eukaryota</taxon>
        <taxon>Metazoa</taxon>
        <taxon>Spiralia</taxon>
        <taxon>Lophotrochozoa</taxon>
        <taxon>Mollusca</taxon>
        <taxon>Gastropoda</taxon>
        <taxon>Heterobranchia</taxon>
        <taxon>Euthyneura</taxon>
        <taxon>Panpulmonata</taxon>
        <taxon>Sacoglossa</taxon>
        <taxon>Placobranchoidea</taxon>
        <taxon>Plakobranchidae</taxon>
        <taxon>Elysia</taxon>
    </lineage>
</organism>
<dbReference type="EMBL" id="JAWDGP010003665">
    <property type="protein sequence ID" value="KAK3771938.1"/>
    <property type="molecule type" value="Genomic_DNA"/>
</dbReference>
<name>A0AAE0ZM17_9GAST</name>
<keyword evidence="2" id="KW-1185">Reference proteome</keyword>
<accession>A0AAE0ZM17</accession>
<protein>
    <submittedName>
        <fullName evidence="1">Uncharacterized protein</fullName>
    </submittedName>
</protein>
<dbReference type="Proteomes" id="UP001283361">
    <property type="component" value="Unassembled WGS sequence"/>
</dbReference>